<dbReference type="PANTHER" id="PTHR43531">
    <property type="entry name" value="PROTEIN ICFG"/>
    <property type="match status" value="1"/>
</dbReference>
<evidence type="ECO:0000256" key="3">
    <source>
        <dbReference type="PROSITE-ProRule" id="PRU00284"/>
    </source>
</evidence>
<evidence type="ECO:0000256" key="2">
    <source>
        <dbReference type="ARBA" id="ARBA00029447"/>
    </source>
</evidence>
<keyword evidence="3" id="KW-0807">Transducer</keyword>
<feature type="domain" description="HAMP" evidence="5">
    <location>
        <begin position="1054"/>
        <end position="1106"/>
    </location>
</feature>
<gene>
    <name evidence="6" type="ORF">DLD82_05880</name>
</gene>
<dbReference type="SUPFAM" id="SSF58104">
    <property type="entry name" value="Methyl-accepting chemotaxis protein (MCP) signaling domain"/>
    <property type="match status" value="1"/>
</dbReference>
<dbReference type="PANTHER" id="PTHR43531:SF11">
    <property type="entry name" value="METHYL-ACCEPTING CHEMOTAXIS PROTEIN 3"/>
    <property type="match status" value="1"/>
</dbReference>
<dbReference type="SMART" id="SM00304">
    <property type="entry name" value="HAMP"/>
    <property type="match status" value="10"/>
</dbReference>
<dbReference type="Gene3D" id="1.10.287.950">
    <property type="entry name" value="Methyl-accepting chemotaxis protein"/>
    <property type="match status" value="1"/>
</dbReference>
<evidence type="ECO:0000259" key="4">
    <source>
        <dbReference type="PROSITE" id="PS50111"/>
    </source>
</evidence>
<evidence type="ECO:0000256" key="1">
    <source>
        <dbReference type="ARBA" id="ARBA00022500"/>
    </source>
</evidence>
<dbReference type="Gene3D" id="1.20.120.1530">
    <property type="match status" value="8"/>
</dbReference>
<dbReference type="InterPro" id="IPR003660">
    <property type="entry name" value="HAMP_dom"/>
</dbReference>
<evidence type="ECO:0000259" key="5">
    <source>
        <dbReference type="PROSITE" id="PS50885"/>
    </source>
</evidence>
<dbReference type="GO" id="GO:0004888">
    <property type="term" value="F:transmembrane signaling receptor activity"/>
    <property type="evidence" value="ECO:0007669"/>
    <property type="project" value="TreeGrafter"/>
</dbReference>
<sequence>MMGDQGTDNEYLISEIKKTLEFHKSGLSDTRVDVSRLSDDSKDIGSLFNELLNVYQENLNHIEKSVNNLQKGDFETEGFNLPGKYATISDGIETLRSSMLMIEKDISRFSSAFDNGNLNLHVDSAKYKGGFADIIEMMDKGIESVSNPVKIMLIGIADFAEGKIPTLNDENQFKGDFRRMIQHLNQIVNVSKMRGDDINSLIRSAEEGILDARGDPTKYPGYHGNILSGINKILDAYISPINVSAEYIDRISKGDLPPKITDAYRGDFNEIKNNLNALIDVVHMRNTDINMLIQAALDGRLDYRADPSKYPGDNGKMIQGINKMLDSYLDPLNVSAEYIDRISKGDLPPKVTEDYHGDFNEIKNNLNALIDVVHMRNEDIKMLIEAATDGKLDVRADHSRYPGENGKMIKGINDMLDAYIGPINVSAEYIDRISKGDIPPKVTEDYHGDFNEIKNNLNALIDVVHMRNEDIKMLIDAALQGKLDVRADHSRYPGENGKMIKGINDMLDAYIGPINVSAEYIDRISKGDIPPKVTEDYHGDFNEIKNNLNALIDVVHMRNEDIKMLIDAAIQGKLDVRADHSRYPGENGKMIKGINDMLDAYIGPINVSAEYIDRISKGDIPPKVTEDYHGDFNEIKNNLNALIDVVHMRNDDIKLLIEAALQGKLDVRADHSRYPGENGKMIKGINDMLDAYIGPINVSAEYIDRISKGDIPPKVTEDYHGDFNEIKNNLNALIDVIHMRNDDIKLLIEAATDGKLDVRADHSKYPGENGKMIKGINDMLDAYIGPINVSAEYIDRISKGDIPPKVTEDYHGDFNEIKNNLNALIDVIHMRNDDIKLLIEAAIDGKLDVRADHSKYPGENGKMIKGINDMLDAYIGPINVSAEYIDRISKGDIPPKVTEDYHGDFNEIKNNLNALIDVIHMRNEDIKMLIDSATDGKLDVRADYSRYPGENGKMIKGINDMLDAYIGPINVSAEYIDRISKGDTPPKITEEYRGDFNEIKNNLNALIDVIQMRGADIQLLTQAGMEGKLDVRADPSKYSGYHGGMIKNINNMLDTYISPLNLAAEYIDRISKGDLPPKITDDYRGDLNELKNNINQCIEAISLLEKDVTMLSDSAQAGNLHIRADETGHQGSYAVLVKGINDTLDAVVEPIEEAMRVAKEYAQCNLSTTFNQEISVKGEFADFRDSLNTIGFDISKTIKTLNLEIESLHKHAGTAQYGVEDVSRGAKEIAQNAEETSTNASKAEDGIDQVLHAMADLTIMVSEISANADLVARLSEDANALAQKGTDHAGAADKGMESITRSTNEVEQIIGAIRSEMDQIRKIVNIITDLANQTNLLALNAAIEAARAGEAGRGFAVVASEVKALAQESRTSAESIADMIMGLERKSDSAAHAMETAGKAVKEGNSALTDTLNVFTELTSAVDTINQKMLTIAQATEQQAASFEEITASANEMSSLVKKTADDATQSSATSEEALAVVSQINEIINLINGAVSNMQTEMSAFTLQE</sequence>
<dbReference type="GO" id="GO:0005886">
    <property type="term" value="C:plasma membrane"/>
    <property type="evidence" value="ECO:0007669"/>
    <property type="project" value="TreeGrafter"/>
</dbReference>
<dbReference type="Proteomes" id="UP000245934">
    <property type="component" value="Unassembled WGS sequence"/>
</dbReference>
<protein>
    <recommendedName>
        <fullName evidence="8">Methyl-accepting chemotaxis protein</fullName>
    </recommendedName>
</protein>
<accession>A0A2V2NI73</accession>
<dbReference type="PROSITE" id="PS50885">
    <property type="entry name" value="HAMP"/>
    <property type="match status" value="1"/>
</dbReference>
<dbReference type="EMBL" id="QGMZ01000011">
    <property type="protein sequence ID" value="PWR75311.1"/>
    <property type="molecule type" value="Genomic_DNA"/>
</dbReference>
<dbReference type="SMART" id="SM00283">
    <property type="entry name" value="MA"/>
    <property type="match status" value="1"/>
</dbReference>
<feature type="domain" description="Methyl-accepting transducer" evidence="4">
    <location>
        <begin position="1218"/>
        <end position="1454"/>
    </location>
</feature>
<evidence type="ECO:0008006" key="8">
    <source>
        <dbReference type="Google" id="ProtNLM"/>
    </source>
</evidence>
<proteinExistence type="inferred from homology"/>
<dbReference type="GO" id="GO:0006935">
    <property type="term" value="P:chemotaxis"/>
    <property type="evidence" value="ECO:0007669"/>
    <property type="project" value="UniProtKB-KW"/>
</dbReference>
<dbReference type="OrthoDB" id="8523at2157"/>
<dbReference type="PROSITE" id="PS50111">
    <property type="entry name" value="CHEMOTAXIS_TRANSDUC_2"/>
    <property type="match status" value="1"/>
</dbReference>
<dbReference type="RefSeq" id="WP_109940172.1">
    <property type="nucleotide sequence ID" value="NZ_QGMZ01000011.1"/>
</dbReference>
<keyword evidence="7" id="KW-1185">Reference proteome</keyword>
<dbReference type="InterPro" id="IPR004089">
    <property type="entry name" value="MCPsignal_dom"/>
</dbReference>
<organism evidence="6 7">
    <name type="scientific">Methanospirillum stamsii</name>
    <dbReference type="NCBI Taxonomy" id="1277351"/>
    <lineage>
        <taxon>Archaea</taxon>
        <taxon>Methanobacteriati</taxon>
        <taxon>Methanobacteriota</taxon>
        <taxon>Stenosarchaea group</taxon>
        <taxon>Methanomicrobia</taxon>
        <taxon>Methanomicrobiales</taxon>
        <taxon>Methanospirillaceae</taxon>
        <taxon>Methanospirillum</taxon>
    </lineage>
</organism>
<keyword evidence="1" id="KW-0145">Chemotaxis</keyword>
<evidence type="ECO:0000313" key="7">
    <source>
        <dbReference type="Proteomes" id="UP000245934"/>
    </source>
</evidence>
<dbReference type="InterPro" id="IPR051310">
    <property type="entry name" value="MCP_chemotaxis"/>
</dbReference>
<comment type="caution">
    <text evidence="6">The sequence shown here is derived from an EMBL/GenBank/DDBJ whole genome shotgun (WGS) entry which is preliminary data.</text>
</comment>
<reference evidence="6 7" key="1">
    <citation type="submission" date="2018-05" db="EMBL/GenBank/DDBJ databases">
        <title>Draft genome of Methanospirillum stamsii Pt1.</title>
        <authorList>
            <person name="Dueholm M.S."/>
            <person name="Nielsen P.H."/>
            <person name="Bakmann L.F."/>
            <person name="Otzen D.E."/>
        </authorList>
    </citation>
    <scope>NUCLEOTIDE SEQUENCE [LARGE SCALE GENOMIC DNA]</scope>
    <source>
        <strain evidence="6 7">Pt1</strain>
    </source>
</reference>
<evidence type="ECO:0000313" key="6">
    <source>
        <dbReference type="EMBL" id="PWR75311.1"/>
    </source>
</evidence>
<dbReference type="CDD" id="cd11386">
    <property type="entry name" value="MCP_signal"/>
    <property type="match status" value="1"/>
</dbReference>
<comment type="similarity">
    <text evidence="2">Belongs to the methyl-accepting chemotaxis (MCP) protein family.</text>
</comment>
<dbReference type="Pfam" id="PF18947">
    <property type="entry name" value="HAMP_2"/>
    <property type="match status" value="12"/>
</dbReference>
<name>A0A2V2NI73_9EURY</name>
<dbReference type="GO" id="GO:0007165">
    <property type="term" value="P:signal transduction"/>
    <property type="evidence" value="ECO:0007669"/>
    <property type="project" value="UniProtKB-KW"/>
</dbReference>
<dbReference type="Pfam" id="PF00015">
    <property type="entry name" value="MCPsignal"/>
    <property type="match status" value="1"/>
</dbReference>